<dbReference type="Gene3D" id="3.30.450.20">
    <property type="entry name" value="PAS domain"/>
    <property type="match status" value="1"/>
</dbReference>
<protein>
    <submittedName>
        <fullName evidence="3">Uncharacterized protein</fullName>
    </submittedName>
</protein>
<keyword evidence="2" id="KW-0812">Transmembrane</keyword>
<keyword evidence="1" id="KW-0175">Coiled coil</keyword>
<dbReference type="RefSeq" id="WP_038260918.1">
    <property type="nucleotide sequence ID" value="NZ_FSRH01000001.1"/>
</dbReference>
<name>A0A069RQN1_PEPLI</name>
<gene>
    <name evidence="3" type="ORF">CLIT_2c00880</name>
</gene>
<dbReference type="STRING" id="1121324.CLIT_2c00880"/>
<dbReference type="AlphaFoldDB" id="A0A069RQN1"/>
<evidence type="ECO:0000256" key="1">
    <source>
        <dbReference type="SAM" id="Coils"/>
    </source>
</evidence>
<evidence type="ECO:0000313" key="4">
    <source>
        <dbReference type="Proteomes" id="UP000027946"/>
    </source>
</evidence>
<dbReference type="Proteomes" id="UP000027946">
    <property type="component" value="Unassembled WGS sequence"/>
</dbReference>
<feature type="coiled-coil region" evidence="1">
    <location>
        <begin position="50"/>
        <end position="77"/>
    </location>
</feature>
<evidence type="ECO:0000313" key="3">
    <source>
        <dbReference type="EMBL" id="KDR96482.1"/>
    </source>
</evidence>
<keyword evidence="2" id="KW-1133">Transmembrane helix</keyword>
<comment type="caution">
    <text evidence="3">The sequence shown here is derived from an EMBL/GenBank/DDBJ whole genome shotgun (WGS) entry which is preliminary data.</text>
</comment>
<feature type="transmembrane region" description="Helical" evidence="2">
    <location>
        <begin position="7"/>
        <end position="28"/>
    </location>
</feature>
<keyword evidence="2" id="KW-0472">Membrane</keyword>
<sequence length="105" mass="11879">MKLKIRLIFLNLGIVMLVIGVVMSSFFITSYSKIKKVSLENIGLKTETIAGEMQAVLEDAENDVKDIKDILVNMKKSRGTDRAVVIEMLREVLENNPNYVYLDSI</sequence>
<proteinExistence type="predicted"/>
<reference evidence="3 4" key="1">
    <citation type="submission" date="2014-03" db="EMBL/GenBank/DDBJ databases">
        <title>Genome sequence of Clostridium litorale W6, DSM 5388.</title>
        <authorList>
            <person name="Poehlein A."/>
            <person name="Jagirdar A."/>
            <person name="Khonsari B."/>
            <person name="Chibani C.M."/>
            <person name="Gutierrez Gutierrez D.A."/>
            <person name="Davydova E."/>
            <person name="Alghaithi H.S."/>
            <person name="Nair K.P."/>
            <person name="Dhamotharan K."/>
            <person name="Chandran L."/>
            <person name="G W."/>
            <person name="Daniel R."/>
        </authorList>
    </citation>
    <scope>NUCLEOTIDE SEQUENCE [LARGE SCALE GENOMIC DNA]</scope>
    <source>
        <strain evidence="3 4">W6</strain>
    </source>
</reference>
<organism evidence="3 4">
    <name type="scientific">Peptoclostridium litorale DSM 5388</name>
    <dbReference type="NCBI Taxonomy" id="1121324"/>
    <lineage>
        <taxon>Bacteria</taxon>
        <taxon>Bacillati</taxon>
        <taxon>Bacillota</taxon>
        <taxon>Clostridia</taxon>
        <taxon>Peptostreptococcales</taxon>
        <taxon>Peptoclostridiaceae</taxon>
        <taxon>Peptoclostridium</taxon>
    </lineage>
</organism>
<dbReference type="EMBL" id="JJMM01000002">
    <property type="protein sequence ID" value="KDR96482.1"/>
    <property type="molecule type" value="Genomic_DNA"/>
</dbReference>
<evidence type="ECO:0000256" key="2">
    <source>
        <dbReference type="SAM" id="Phobius"/>
    </source>
</evidence>
<keyword evidence="4" id="KW-1185">Reference proteome</keyword>
<accession>A0A069RQN1</accession>